<reference evidence="2 3" key="1">
    <citation type="submission" date="2023-02" db="EMBL/GenBank/DDBJ databases">
        <title>LHISI_Scaffold_Assembly.</title>
        <authorList>
            <person name="Stuart O.P."/>
            <person name="Cleave R."/>
            <person name="Magrath M.J.L."/>
            <person name="Mikheyev A.S."/>
        </authorList>
    </citation>
    <scope>NUCLEOTIDE SEQUENCE [LARGE SCALE GENOMIC DNA]</scope>
    <source>
        <strain evidence="2">Daus_M_001</strain>
        <tissue evidence="2">Leg muscle</tissue>
    </source>
</reference>
<gene>
    <name evidence="2" type="ORF">PR048_017448</name>
</gene>
<evidence type="ECO:0000256" key="1">
    <source>
        <dbReference type="SAM" id="MobiDB-lite"/>
    </source>
</evidence>
<proteinExistence type="predicted"/>
<comment type="caution">
    <text evidence="2">The sequence shown here is derived from an EMBL/GenBank/DDBJ whole genome shotgun (WGS) entry which is preliminary data.</text>
</comment>
<name>A0ABQ9H9R1_9NEOP</name>
<keyword evidence="3" id="KW-1185">Reference proteome</keyword>
<feature type="region of interest" description="Disordered" evidence="1">
    <location>
        <begin position="1"/>
        <end position="24"/>
    </location>
</feature>
<accession>A0ABQ9H9R1</accession>
<evidence type="ECO:0000313" key="3">
    <source>
        <dbReference type="Proteomes" id="UP001159363"/>
    </source>
</evidence>
<protein>
    <submittedName>
        <fullName evidence="2">Uncharacterized protein</fullName>
    </submittedName>
</protein>
<dbReference type="Proteomes" id="UP001159363">
    <property type="component" value="Chromosome 5"/>
</dbReference>
<evidence type="ECO:0000313" key="2">
    <source>
        <dbReference type="EMBL" id="KAJ8880975.1"/>
    </source>
</evidence>
<dbReference type="EMBL" id="JARBHB010000006">
    <property type="protein sequence ID" value="KAJ8880975.1"/>
    <property type="molecule type" value="Genomic_DNA"/>
</dbReference>
<feature type="compositionally biased region" description="Polar residues" evidence="1">
    <location>
        <begin position="13"/>
        <end position="24"/>
    </location>
</feature>
<organism evidence="2 3">
    <name type="scientific">Dryococelus australis</name>
    <dbReference type="NCBI Taxonomy" id="614101"/>
    <lineage>
        <taxon>Eukaryota</taxon>
        <taxon>Metazoa</taxon>
        <taxon>Ecdysozoa</taxon>
        <taxon>Arthropoda</taxon>
        <taxon>Hexapoda</taxon>
        <taxon>Insecta</taxon>
        <taxon>Pterygota</taxon>
        <taxon>Neoptera</taxon>
        <taxon>Polyneoptera</taxon>
        <taxon>Phasmatodea</taxon>
        <taxon>Verophasmatodea</taxon>
        <taxon>Anareolatae</taxon>
        <taxon>Phasmatidae</taxon>
        <taxon>Eurycanthinae</taxon>
        <taxon>Dryococelus</taxon>
    </lineage>
</organism>
<sequence length="205" mass="23723">MSVDAVQRRMAGNHTSNSPHLKYSMQIQEGSEFKSSRCNSSHKRRECPAWAKSATMGCKIRLLRQVHVNQSGDENDCFQLLSFRVVKLDTVYTSDKHLEQGGIRSKRRHEWRERVTIEDRYANVMPIETFKRIDRQLNGGAKLKPVGVWDTRKCIWIFYVVDLKFTPLLGLSGCSDLGFVKDVHMLTSHKQKVNLFMNIMMYLLG</sequence>